<dbReference type="InterPro" id="IPR036259">
    <property type="entry name" value="MFS_trans_sf"/>
</dbReference>
<reference evidence="9 10" key="1">
    <citation type="submission" date="2022-09" db="EMBL/GenBank/DDBJ databases">
        <authorList>
            <person name="Palmer J.M."/>
        </authorList>
    </citation>
    <scope>NUCLEOTIDE SEQUENCE [LARGE SCALE GENOMIC DNA]</scope>
    <source>
        <strain evidence="9 10">DSM 7382</strain>
    </source>
</reference>
<gene>
    <name evidence="9" type="ORF">QCA50_007788</name>
</gene>
<sequence>MFLPALSIQAHHWKKRRALAMGIVLTGSSFGGIIHPIMHNQLFHGKTGFPWGVRASAFLILGLLVIANCLMTTRLPPRQGPKPNFGAIFRDVPYMIASLAVFFVLWGLYFPYFYLQLFVDLHGLSRTLAFYTLAIMNAASVFGRTIPNLLADHFGKFNIFVPICFMTGVLIWAMFGIANTAGVIVFSILYGFASGAFVSLVPPTMATLAPDITQIGIYMGVGFFLTSFANLTGTPISGALLGDNTHATWFKPIIFSGVTILVGTVAMVICRAMVVKRRGTQFV</sequence>
<dbReference type="Gene3D" id="1.20.1250.20">
    <property type="entry name" value="MFS general substrate transporter like domains"/>
    <property type="match status" value="1"/>
</dbReference>
<evidence type="ECO:0000256" key="1">
    <source>
        <dbReference type="ARBA" id="ARBA00004141"/>
    </source>
</evidence>
<dbReference type="PROSITE" id="PS50850">
    <property type="entry name" value="MFS"/>
    <property type="match status" value="1"/>
</dbReference>
<dbReference type="AlphaFoldDB" id="A0AAW0GGL3"/>
<organism evidence="9 10">
    <name type="scientific">Cerrena zonata</name>
    <dbReference type="NCBI Taxonomy" id="2478898"/>
    <lineage>
        <taxon>Eukaryota</taxon>
        <taxon>Fungi</taxon>
        <taxon>Dikarya</taxon>
        <taxon>Basidiomycota</taxon>
        <taxon>Agaricomycotina</taxon>
        <taxon>Agaricomycetes</taxon>
        <taxon>Polyporales</taxon>
        <taxon>Cerrenaceae</taxon>
        <taxon>Cerrena</taxon>
    </lineage>
</organism>
<feature type="transmembrane region" description="Helical" evidence="7">
    <location>
        <begin position="92"/>
        <end position="115"/>
    </location>
</feature>
<feature type="transmembrane region" description="Helical" evidence="7">
    <location>
        <begin position="215"/>
        <end position="233"/>
    </location>
</feature>
<feature type="transmembrane region" description="Helical" evidence="7">
    <location>
        <begin position="18"/>
        <end position="39"/>
    </location>
</feature>
<evidence type="ECO:0000313" key="9">
    <source>
        <dbReference type="EMBL" id="KAK7689097.1"/>
    </source>
</evidence>
<evidence type="ECO:0000256" key="5">
    <source>
        <dbReference type="ARBA" id="ARBA00022989"/>
    </source>
</evidence>
<dbReference type="EMBL" id="JASBNA010000009">
    <property type="protein sequence ID" value="KAK7689097.1"/>
    <property type="molecule type" value="Genomic_DNA"/>
</dbReference>
<feature type="transmembrane region" description="Helical" evidence="7">
    <location>
        <begin position="127"/>
        <end position="145"/>
    </location>
</feature>
<feature type="transmembrane region" description="Helical" evidence="7">
    <location>
        <begin position="181"/>
        <end position="203"/>
    </location>
</feature>
<dbReference type="PANTHER" id="PTHR11360:SF224">
    <property type="entry name" value="MAJOR FACILITATOR SUPERFAMILY (MFS) PROFILE DOMAIN-CONTAINING PROTEIN-RELATED"/>
    <property type="match status" value="1"/>
</dbReference>
<keyword evidence="10" id="KW-1185">Reference proteome</keyword>
<dbReference type="SUPFAM" id="SSF103473">
    <property type="entry name" value="MFS general substrate transporter"/>
    <property type="match status" value="1"/>
</dbReference>
<keyword evidence="4 7" id="KW-0812">Transmembrane</keyword>
<evidence type="ECO:0000256" key="4">
    <source>
        <dbReference type="ARBA" id="ARBA00022692"/>
    </source>
</evidence>
<dbReference type="GO" id="GO:0016020">
    <property type="term" value="C:membrane"/>
    <property type="evidence" value="ECO:0007669"/>
    <property type="project" value="UniProtKB-SubCell"/>
</dbReference>
<name>A0AAW0GGL3_9APHY</name>
<evidence type="ECO:0000256" key="7">
    <source>
        <dbReference type="SAM" id="Phobius"/>
    </source>
</evidence>
<feature type="transmembrane region" description="Helical" evidence="7">
    <location>
        <begin position="253"/>
        <end position="274"/>
    </location>
</feature>
<dbReference type="InterPro" id="IPR020846">
    <property type="entry name" value="MFS_dom"/>
</dbReference>
<comment type="subcellular location">
    <subcellularLocation>
        <location evidence="1">Membrane</location>
        <topology evidence="1">Multi-pass membrane protein</topology>
    </subcellularLocation>
</comment>
<dbReference type="PANTHER" id="PTHR11360">
    <property type="entry name" value="MONOCARBOXYLATE TRANSPORTER"/>
    <property type="match status" value="1"/>
</dbReference>
<accession>A0AAW0GGL3</accession>
<dbReference type="Proteomes" id="UP001385951">
    <property type="component" value="Unassembled WGS sequence"/>
</dbReference>
<feature type="transmembrane region" description="Helical" evidence="7">
    <location>
        <begin position="157"/>
        <end position="175"/>
    </location>
</feature>
<protein>
    <recommendedName>
        <fullName evidence="8">Major facilitator superfamily (MFS) profile domain-containing protein</fullName>
    </recommendedName>
</protein>
<keyword evidence="5 7" id="KW-1133">Transmembrane helix</keyword>
<evidence type="ECO:0000256" key="3">
    <source>
        <dbReference type="ARBA" id="ARBA00022448"/>
    </source>
</evidence>
<evidence type="ECO:0000313" key="10">
    <source>
        <dbReference type="Proteomes" id="UP001385951"/>
    </source>
</evidence>
<dbReference type="InterPro" id="IPR011701">
    <property type="entry name" value="MFS"/>
</dbReference>
<feature type="domain" description="Major facilitator superfamily (MFS) profile" evidence="8">
    <location>
        <begin position="93"/>
        <end position="283"/>
    </location>
</feature>
<comment type="similarity">
    <text evidence="2">Belongs to the major facilitator superfamily. Monocarboxylate porter (TC 2.A.1.13) family.</text>
</comment>
<feature type="transmembrane region" description="Helical" evidence="7">
    <location>
        <begin position="51"/>
        <end position="71"/>
    </location>
</feature>
<keyword evidence="6 7" id="KW-0472">Membrane</keyword>
<evidence type="ECO:0000256" key="6">
    <source>
        <dbReference type="ARBA" id="ARBA00023136"/>
    </source>
</evidence>
<proteinExistence type="inferred from homology"/>
<evidence type="ECO:0000256" key="2">
    <source>
        <dbReference type="ARBA" id="ARBA00006727"/>
    </source>
</evidence>
<evidence type="ECO:0000259" key="8">
    <source>
        <dbReference type="PROSITE" id="PS50850"/>
    </source>
</evidence>
<keyword evidence="3" id="KW-0813">Transport</keyword>
<dbReference type="GO" id="GO:0022857">
    <property type="term" value="F:transmembrane transporter activity"/>
    <property type="evidence" value="ECO:0007669"/>
    <property type="project" value="InterPro"/>
</dbReference>
<comment type="caution">
    <text evidence="9">The sequence shown here is derived from an EMBL/GenBank/DDBJ whole genome shotgun (WGS) entry which is preliminary data.</text>
</comment>
<dbReference type="Pfam" id="PF07690">
    <property type="entry name" value="MFS_1"/>
    <property type="match status" value="1"/>
</dbReference>
<dbReference type="InterPro" id="IPR050327">
    <property type="entry name" value="Proton-linked_MCT"/>
</dbReference>